<reference evidence="2" key="1">
    <citation type="journal article" date="2022" name="Mol. Ecol. Resour.">
        <title>The genomes of chicory, endive, great burdock and yacon provide insights into Asteraceae palaeo-polyploidization history and plant inulin production.</title>
        <authorList>
            <person name="Fan W."/>
            <person name="Wang S."/>
            <person name="Wang H."/>
            <person name="Wang A."/>
            <person name="Jiang F."/>
            <person name="Liu H."/>
            <person name="Zhao H."/>
            <person name="Xu D."/>
            <person name="Zhang Y."/>
        </authorList>
    </citation>
    <scope>NUCLEOTIDE SEQUENCE [LARGE SCALE GENOMIC DNA]</scope>
    <source>
        <strain evidence="2">cv. Yunnan</strain>
    </source>
</reference>
<accession>A0ACB8YEW2</accession>
<name>A0ACB8YEW2_9ASTR</name>
<gene>
    <name evidence="1" type="ORF">L1987_84304</name>
</gene>
<sequence>MQGKTGVRTPTGGVRSQSRLPNGPTSSNSVKFGKIPPPKAAVSHTNMKPNPQKTGPKPSQEQPTSKPKTKSGLVTSDVLDHNREASLNTVHNVDKDSNNASEVLSNECTRTPFAVKNSASDTIGTGMEVTEKTVNFPLIETQKNV</sequence>
<evidence type="ECO:0000313" key="2">
    <source>
        <dbReference type="Proteomes" id="UP001056120"/>
    </source>
</evidence>
<dbReference type="Proteomes" id="UP001056120">
    <property type="component" value="Linkage Group LG28"/>
</dbReference>
<keyword evidence="2" id="KW-1185">Reference proteome</keyword>
<comment type="caution">
    <text evidence="1">The sequence shown here is derived from an EMBL/GenBank/DDBJ whole genome shotgun (WGS) entry which is preliminary data.</text>
</comment>
<organism evidence="1 2">
    <name type="scientific">Smallanthus sonchifolius</name>
    <dbReference type="NCBI Taxonomy" id="185202"/>
    <lineage>
        <taxon>Eukaryota</taxon>
        <taxon>Viridiplantae</taxon>
        <taxon>Streptophyta</taxon>
        <taxon>Embryophyta</taxon>
        <taxon>Tracheophyta</taxon>
        <taxon>Spermatophyta</taxon>
        <taxon>Magnoliopsida</taxon>
        <taxon>eudicotyledons</taxon>
        <taxon>Gunneridae</taxon>
        <taxon>Pentapetalae</taxon>
        <taxon>asterids</taxon>
        <taxon>campanulids</taxon>
        <taxon>Asterales</taxon>
        <taxon>Asteraceae</taxon>
        <taxon>Asteroideae</taxon>
        <taxon>Heliantheae alliance</taxon>
        <taxon>Millerieae</taxon>
        <taxon>Smallanthus</taxon>
    </lineage>
</organism>
<dbReference type="EMBL" id="CM042045">
    <property type="protein sequence ID" value="KAI3683789.1"/>
    <property type="molecule type" value="Genomic_DNA"/>
</dbReference>
<proteinExistence type="predicted"/>
<reference evidence="1 2" key="2">
    <citation type="journal article" date="2022" name="Mol. Ecol. Resour.">
        <title>The genomes of chicory, endive, great burdock and yacon provide insights into Asteraceae paleo-polyploidization history and plant inulin production.</title>
        <authorList>
            <person name="Fan W."/>
            <person name="Wang S."/>
            <person name="Wang H."/>
            <person name="Wang A."/>
            <person name="Jiang F."/>
            <person name="Liu H."/>
            <person name="Zhao H."/>
            <person name="Xu D."/>
            <person name="Zhang Y."/>
        </authorList>
    </citation>
    <scope>NUCLEOTIDE SEQUENCE [LARGE SCALE GENOMIC DNA]</scope>
    <source>
        <strain evidence="2">cv. Yunnan</strain>
        <tissue evidence="1">Leaves</tissue>
    </source>
</reference>
<protein>
    <submittedName>
        <fullName evidence="1">Uncharacterized protein</fullName>
    </submittedName>
</protein>
<evidence type="ECO:0000313" key="1">
    <source>
        <dbReference type="EMBL" id="KAI3683789.1"/>
    </source>
</evidence>